<keyword evidence="5" id="KW-0472">Membrane</keyword>
<dbReference type="EMBL" id="CACRTA010000036">
    <property type="protein sequence ID" value="VYT36622.1"/>
    <property type="molecule type" value="Genomic_DNA"/>
</dbReference>
<keyword evidence="2" id="KW-1003">Cell membrane</keyword>
<keyword evidence="3" id="KW-0812">Transmembrane</keyword>
<proteinExistence type="predicted"/>
<dbReference type="Pfam" id="PF01943">
    <property type="entry name" value="Polysacc_synt"/>
    <property type="match status" value="1"/>
</dbReference>
<evidence type="ECO:0000313" key="6">
    <source>
        <dbReference type="EMBL" id="VYT36622.1"/>
    </source>
</evidence>
<gene>
    <name evidence="6" type="ORF">BVLFYP11_03240</name>
</gene>
<dbReference type="PANTHER" id="PTHR30250:SF11">
    <property type="entry name" value="O-ANTIGEN TRANSPORTER-RELATED"/>
    <property type="match status" value="1"/>
</dbReference>
<dbReference type="InterPro" id="IPR050833">
    <property type="entry name" value="Poly_Biosynth_Transport"/>
</dbReference>
<dbReference type="CDD" id="cd12082">
    <property type="entry name" value="MATE_like"/>
    <property type="match status" value="1"/>
</dbReference>
<name>A0A6N2W6M6_PHOVU</name>
<evidence type="ECO:0000256" key="3">
    <source>
        <dbReference type="ARBA" id="ARBA00022692"/>
    </source>
</evidence>
<reference evidence="6" key="1">
    <citation type="submission" date="2019-11" db="EMBL/GenBank/DDBJ databases">
        <authorList>
            <person name="Feng L."/>
        </authorList>
    </citation>
    <scope>NUCLEOTIDE SEQUENCE</scope>
    <source>
        <strain evidence="6">BvulgatusLFYP11</strain>
    </source>
</reference>
<sequence length="468" mass="52738">MLNLFYRSVAKSEMNLLAIKNRIDIYLKKGNERNVLAKRNIIASFGIKIIGIIISLILVPMTVNYVSSAQYGLWLTISSIVAWISYFDFGFAHGFRNRFTEAMALNDRELAKQYVSTTYAVLTIIFVTMAFVVLVINSFLDWSSLLNVGLEYGHELRLVFAVLTITLCLNMIASVLPTMLTADQRPVYSSLFIVIGQIMSLIVIGILIRVTAGSLLYLAFALSVIPLLVLFVASFFVFSSKRYCDVAPSMNTINWALTKKIIGLGAQFFIIMVCMLFIFQVINIIIVRVCGPENVTAYNIAYKYFNILNMAMMIIVTPFWSACADAYTKKDFLWMKNVIEKMEMIWKLSICVLIIMILVSSTFYDIWVGDSVKISLSLSVMVGVYILVQNLCGIYIYMINGTSKIRLQLVVYLVSAFISVPTMYFLCSKYGITVMLLVPISVCLIQAFVAKKQLTKIIRGTASGIWIK</sequence>
<evidence type="ECO:0000256" key="2">
    <source>
        <dbReference type="ARBA" id="ARBA00022475"/>
    </source>
</evidence>
<organism evidence="6">
    <name type="scientific">Phocaeicola vulgatus</name>
    <name type="common">Bacteroides vulgatus</name>
    <dbReference type="NCBI Taxonomy" id="821"/>
    <lineage>
        <taxon>Bacteria</taxon>
        <taxon>Pseudomonadati</taxon>
        <taxon>Bacteroidota</taxon>
        <taxon>Bacteroidia</taxon>
        <taxon>Bacteroidales</taxon>
        <taxon>Bacteroidaceae</taxon>
        <taxon>Phocaeicola</taxon>
    </lineage>
</organism>
<dbReference type="AlphaFoldDB" id="A0A6N2W6M6"/>
<protein>
    <submittedName>
        <fullName evidence="6">Polysaccharide biosynthesis protein</fullName>
    </submittedName>
</protein>
<dbReference type="GO" id="GO:0005886">
    <property type="term" value="C:plasma membrane"/>
    <property type="evidence" value="ECO:0007669"/>
    <property type="project" value="UniProtKB-SubCell"/>
</dbReference>
<evidence type="ECO:0000256" key="4">
    <source>
        <dbReference type="ARBA" id="ARBA00022989"/>
    </source>
</evidence>
<evidence type="ECO:0000256" key="1">
    <source>
        <dbReference type="ARBA" id="ARBA00004651"/>
    </source>
</evidence>
<accession>A0A6N2W6M6</accession>
<comment type="subcellular location">
    <subcellularLocation>
        <location evidence="1">Cell membrane</location>
        <topology evidence="1">Multi-pass membrane protein</topology>
    </subcellularLocation>
</comment>
<keyword evidence="4" id="KW-1133">Transmembrane helix</keyword>
<evidence type="ECO:0000256" key="5">
    <source>
        <dbReference type="ARBA" id="ARBA00023136"/>
    </source>
</evidence>
<dbReference type="InterPro" id="IPR002797">
    <property type="entry name" value="Polysacc_synth"/>
</dbReference>
<dbReference type="PANTHER" id="PTHR30250">
    <property type="entry name" value="PST FAMILY PREDICTED COLANIC ACID TRANSPORTER"/>
    <property type="match status" value="1"/>
</dbReference>
<dbReference type="RefSeq" id="WP_134855073.1">
    <property type="nucleotide sequence ID" value="NZ_CACRTA010000036.1"/>
</dbReference>